<gene>
    <name evidence="3" type="ORF">SAMN05192568_1014104</name>
</gene>
<dbReference type="PANTHER" id="PTHR31272">
    <property type="entry name" value="CYTOCHROME C-TYPE BIOGENESIS PROTEIN HI_1454-RELATED"/>
    <property type="match status" value="1"/>
</dbReference>
<keyword evidence="1" id="KW-0472">Membrane</keyword>
<feature type="transmembrane region" description="Helical" evidence="1">
    <location>
        <begin position="154"/>
        <end position="178"/>
    </location>
</feature>
<evidence type="ECO:0000259" key="2">
    <source>
        <dbReference type="Pfam" id="PF13386"/>
    </source>
</evidence>
<dbReference type="AlphaFoldDB" id="A0A1I4LT74"/>
<feature type="transmembrane region" description="Helical" evidence="1">
    <location>
        <begin position="71"/>
        <end position="89"/>
    </location>
</feature>
<feature type="transmembrane region" description="Helical" evidence="1">
    <location>
        <begin position="41"/>
        <end position="65"/>
    </location>
</feature>
<feature type="transmembrane region" description="Helical" evidence="1">
    <location>
        <begin position="199"/>
        <end position="216"/>
    </location>
</feature>
<dbReference type="InterPro" id="IPR051790">
    <property type="entry name" value="Cytochrome_c-biogenesis_DsbD"/>
</dbReference>
<dbReference type="Proteomes" id="UP000199048">
    <property type="component" value="Unassembled WGS sequence"/>
</dbReference>
<evidence type="ECO:0000313" key="4">
    <source>
        <dbReference type="Proteomes" id="UP000199048"/>
    </source>
</evidence>
<protein>
    <submittedName>
        <fullName evidence="3">Cytochrome c biogenesis protein CcdA</fullName>
    </submittedName>
</protein>
<keyword evidence="1" id="KW-0812">Transmembrane</keyword>
<keyword evidence="4" id="KW-1185">Reference proteome</keyword>
<sequence>MLGTVGFAFLAGLLSVLSPCVLPLVPIVLGTAASEHRLGPVALALGLAISFTAIGLFVATIGFSIGLDGDVFRSAGAVLLVILGIVLMLPRLQAQVATVAGPVGAWAEERFGGFRSGGLSGQFGVGLLLGAAWSPCVGPTLGAASLLAARGEHLGSVALTMLAFGIGAAAPLMLLGFVSREALMRWRGGLATAGKGIKAALGAVMVVLGLLILTGTDKRVEAAAVAASPDWLNAVTTRY</sequence>
<proteinExistence type="predicted"/>
<dbReference type="InterPro" id="IPR039447">
    <property type="entry name" value="UreH-like_TM_dom"/>
</dbReference>
<feature type="domain" description="Urease accessory protein UreH-like transmembrane" evidence="2">
    <location>
        <begin position="8"/>
        <end position="210"/>
    </location>
</feature>
<evidence type="ECO:0000313" key="3">
    <source>
        <dbReference type="EMBL" id="SFL94298.1"/>
    </source>
</evidence>
<evidence type="ECO:0000256" key="1">
    <source>
        <dbReference type="SAM" id="Phobius"/>
    </source>
</evidence>
<name>A0A1I4LT74_9HYPH</name>
<dbReference type="RefSeq" id="WP_092042018.1">
    <property type="nucleotide sequence ID" value="NZ_FOTK01000014.1"/>
</dbReference>
<dbReference type="STRING" id="582667.SAMN05192568_1014104"/>
<keyword evidence="1" id="KW-1133">Transmembrane helix</keyword>
<reference evidence="4" key="1">
    <citation type="submission" date="2016-10" db="EMBL/GenBank/DDBJ databases">
        <authorList>
            <person name="Varghese N."/>
            <person name="Submissions S."/>
        </authorList>
    </citation>
    <scope>NUCLEOTIDE SEQUENCE [LARGE SCALE GENOMIC DNA]</scope>
    <source>
        <strain evidence="4">BL36</strain>
    </source>
</reference>
<dbReference type="Pfam" id="PF13386">
    <property type="entry name" value="DsbD_2"/>
    <property type="match status" value="1"/>
</dbReference>
<dbReference type="PANTHER" id="PTHR31272:SF9">
    <property type="entry name" value="BLL1027 PROTEIN"/>
    <property type="match status" value="1"/>
</dbReference>
<dbReference type="EMBL" id="FOTK01000014">
    <property type="protein sequence ID" value="SFL94298.1"/>
    <property type="molecule type" value="Genomic_DNA"/>
</dbReference>
<organism evidence="3 4">
    <name type="scientific">Methylobacterium pseudosasicola</name>
    <dbReference type="NCBI Taxonomy" id="582667"/>
    <lineage>
        <taxon>Bacteria</taxon>
        <taxon>Pseudomonadati</taxon>
        <taxon>Pseudomonadota</taxon>
        <taxon>Alphaproteobacteria</taxon>
        <taxon>Hyphomicrobiales</taxon>
        <taxon>Methylobacteriaceae</taxon>
        <taxon>Methylobacterium</taxon>
    </lineage>
</organism>
<feature type="transmembrane region" description="Helical" evidence="1">
    <location>
        <begin position="125"/>
        <end position="148"/>
    </location>
</feature>
<feature type="transmembrane region" description="Helical" evidence="1">
    <location>
        <begin position="6"/>
        <end position="29"/>
    </location>
</feature>
<accession>A0A1I4LT74</accession>
<dbReference type="OrthoDB" id="9811352at2"/>